<feature type="transmembrane region" description="Helical" evidence="1">
    <location>
        <begin position="60"/>
        <end position="83"/>
    </location>
</feature>
<keyword evidence="1" id="KW-0472">Membrane</keyword>
<dbReference type="Proteomes" id="UP001642540">
    <property type="component" value="Unassembled WGS sequence"/>
</dbReference>
<comment type="caution">
    <text evidence="2">The sequence shown here is derived from an EMBL/GenBank/DDBJ whole genome shotgun (WGS) entry which is preliminary data.</text>
</comment>
<name>A0ABP1S0S1_9HEXA</name>
<evidence type="ECO:0000256" key="1">
    <source>
        <dbReference type="SAM" id="Phobius"/>
    </source>
</evidence>
<proteinExistence type="predicted"/>
<sequence length="252" mass="28166">MGQRISPFLIGIAAAKHPEVLMNVLLYPPGSYLVKIWYILPFPKISSILSKGTIFVFSTWTYMALTNVGFLAGAQVAVGGVVLSQMVNIQLRHANRIPLLKLVTFYRRIQLLTKAFNQVHSTMVVSILMTVLTTQITSTLKLVHIVKGNDDSNVGVRLYFVRVLITSIIVINIVFGFLADVNYFSLEFLGQLKRIANSSKPGLRSYQVLRKMTNSLQVLKIQFGSDNYIDILTPIIFQQFATGRVIDSLLLA</sequence>
<feature type="transmembrane region" description="Helical" evidence="1">
    <location>
        <begin position="115"/>
        <end position="138"/>
    </location>
</feature>
<reference evidence="2 3" key="1">
    <citation type="submission" date="2024-08" db="EMBL/GenBank/DDBJ databases">
        <authorList>
            <person name="Cucini C."/>
            <person name="Frati F."/>
        </authorList>
    </citation>
    <scope>NUCLEOTIDE SEQUENCE [LARGE SCALE GENOMIC DNA]</scope>
</reference>
<keyword evidence="3" id="KW-1185">Reference proteome</keyword>
<keyword evidence="1" id="KW-1133">Transmembrane helix</keyword>
<feature type="transmembrane region" description="Helical" evidence="1">
    <location>
        <begin position="158"/>
        <end position="184"/>
    </location>
</feature>
<evidence type="ECO:0000313" key="2">
    <source>
        <dbReference type="EMBL" id="CAL8140306.1"/>
    </source>
</evidence>
<evidence type="ECO:0000313" key="3">
    <source>
        <dbReference type="Proteomes" id="UP001642540"/>
    </source>
</evidence>
<feature type="transmembrane region" description="Helical" evidence="1">
    <location>
        <begin position="20"/>
        <end position="40"/>
    </location>
</feature>
<accession>A0ABP1S0S1</accession>
<organism evidence="2 3">
    <name type="scientific">Orchesella dallaii</name>
    <dbReference type="NCBI Taxonomy" id="48710"/>
    <lineage>
        <taxon>Eukaryota</taxon>
        <taxon>Metazoa</taxon>
        <taxon>Ecdysozoa</taxon>
        <taxon>Arthropoda</taxon>
        <taxon>Hexapoda</taxon>
        <taxon>Collembola</taxon>
        <taxon>Entomobryomorpha</taxon>
        <taxon>Entomobryoidea</taxon>
        <taxon>Orchesellidae</taxon>
        <taxon>Orchesellinae</taxon>
        <taxon>Orchesella</taxon>
    </lineage>
</organism>
<protein>
    <submittedName>
        <fullName evidence="2">Uncharacterized protein</fullName>
    </submittedName>
</protein>
<gene>
    <name evidence="2" type="ORF">ODALV1_LOCUS28233</name>
</gene>
<dbReference type="EMBL" id="CAXLJM020000135">
    <property type="protein sequence ID" value="CAL8140306.1"/>
    <property type="molecule type" value="Genomic_DNA"/>
</dbReference>
<keyword evidence="1" id="KW-0812">Transmembrane</keyword>